<dbReference type="Pfam" id="PF00023">
    <property type="entry name" value="Ank"/>
    <property type="match status" value="1"/>
</dbReference>
<proteinExistence type="predicted"/>
<dbReference type="Gene3D" id="1.25.40.20">
    <property type="entry name" value="Ankyrin repeat-containing domain"/>
    <property type="match status" value="3"/>
</dbReference>
<keyword evidence="1" id="KW-0677">Repeat</keyword>
<evidence type="ECO:0000256" key="1">
    <source>
        <dbReference type="ARBA" id="ARBA00022737"/>
    </source>
</evidence>
<gene>
    <name evidence="5" type="ORF">HICCMSTLAB_LOCUS9480</name>
</gene>
<sequence>MINNNKKRLYFRIDLFLLYHTIAKAMAAFRPGDPPEDEIFKDLKATIFARDKVLAKVVLASLKKRDKEKGFCTLDKEHGNLLLRSALQKHRGIAELLLEYDFPVNRLRNLPCNSPLHLAVKKNDLKMVKKLLTKGAHVRAKNSKGKSVLYTAVEFGFDEIVEELLKYDQPEVKMNNKFIPIDLAAANNNEKIFNLLVKSGAEADLKYCDGTLIFHVAVEKGYESTVRTIIEQKKYDTADVKNNQLLYAAVMKSDDYFNRITTINIVNMLIDAEFPIDPKKINDGEFAHIAVKNGFSTIVSSLIKLGLDPNIANSEGDKLLITACSSEKADIVKLLIENNADVTVKKTNNGESALYWAIQNLHSSNDKTYSANYNFYSHIDGDEKFMDDKNTCCSNEWFEIIKMLVDRGINVNEVDSKYEKLSPLYYVARENYRNEFYHYIEELTTFLLQAGADINSRDFCGNTPLQYAIIKGRLEMVKLLLPSTPIDNDHYSNNQKQTLLHSAAQSKTPEIIKMLLKREEFKNLEIEEDGYKMTPLALAVHKNRVKAVEALLQHGANVNTVDKGLRTPLYYATHYSHGMIFKILLANNANPNCITEEGLTPLLMAAKNNDDFSINHLLKYGADIDLRTGLSGKTILHYLGESNEEVNFNILNIGADINRLTNDNKTVLDFIEEAMISNCNRCKKNIDPVNFDGWYTRTYRKHAKIIINHILQLQAIDSFVCDENLYAMYNFEDKYGWIDQNVKNEGKKTTIDEMKKMCEAEVELMKTTLFVNTNVSVYHILTKCPHRIANNILKNENVFKQLQTPACIEKFPIYRRLFEGRIEKCLERKEILDQDIDYSFHNVFSSLPPVCIQEILRFLTNYDLKVLIGVCQSPMDYQDSQSNTEVPIEAAANHVAKKQKCE</sequence>
<keyword evidence="6" id="KW-1185">Reference proteome</keyword>
<dbReference type="PANTHER" id="PTHR24198">
    <property type="entry name" value="ANKYRIN REPEAT AND PROTEIN KINASE DOMAIN-CONTAINING PROTEIN"/>
    <property type="match status" value="1"/>
</dbReference>
<dbReference type="PRINTS" id="PR01415">
    <property type="entry name" value="ANKYRIN"/>
</dbReference>
<dbReference type="PROSITE" id="PS50297">
    <property type="entry name" value="ANK_REP_REGION"/>
    <property type="match status" value="4"/>
</dbReference>
<evidence type="ECO:0000256" key="3">
    <source>
        <dbReference type="PROSITE-ProRule" id="PRU00023"/>
    </source>
</evidence>
<organism evidence="5 6">
    <name type="scientific">Cotesia congregata</name>
    <name type="common">Parasitoid wasp</name>
    <name type="synonym">Apanteles congregatus</name>
    <dbReference type="NCBI Taxonomy" id="51543"/>
    <lineage>
        <taxon>Eukaryota</taxon>
        <taxon>Metazoa</taxon>
        <taxon>Ecdysozoa</taxon>
        <taxon>Arthropoda</taxon>
        <taxon>Hexapoda</taxon>
        <taxon>Insecta</taxon>
        <taxon>Pterygota</taxon>
        <taxon>Neoptera</taxon>
        <taxon>Endopterygota</taxon>
        <taxon>Hymenoptera</taxon>
        <taxon>Apocrita</taxon>
        <taxon>Ichneumonoidea</taxon>
        <taxon>Braconidae</taxon>
        <taxon>Microgastrinae</taxon>
        <taxon>Cotesia</taxon>
    </lineage>
</organism>
<dbReference type="SUPFAM" id="SSF48403">
    <property type="entry name" value="Ankyrin repeat"/>
    <property type="match status" value="3"/>
</dbReference>
<dbReference type="InterPro" id="IPR036770">
    <property type="entry name" value="Ankyrin_rpt-contain_sf"/>
</dbReference>
<dbReference type="EMBL" id="CAJNRD030001122">
    <property type="protein sequence ID" value="CAG5100291.1"/>
    <property type="molecule type" value="Genomic_DNA"/>
</dbReference>
<dbReference type="Pfam" id="PF09372">
    <property type="entry name" value="PRANC"/>
    <property type="match status" value="1"/>
</dbReference>
<comment type="caution">
    <text evidence="5">The sequence shown here is derived from an EMBL/GenBank/DDBJ whole genome shotgun (WGS) entry which is preliminary data.</text>
</comment>
<dbReference type="AlphaFoldDB" id="A0A8J2HGV5"/>
<evidence type="ECO:0000256" key="2">
    <source>
        <dbReference type="ARBA" id="ARBA00023043"/>
    </source>
</evidence>
<dbReference type="PANTHER" id="PTHR24198:SF165">
    <property type="entry name" value="ANKYRIN REPEAT-CONTAINING PROTEIN-RELATED"/>
    <property type="match status" value="1"/>
</dbReference>
<feature type="domain" description="PRANC" evidence="4">
    <location>
        <begin position="773"/>
        <end position="868"/>
    </location>
</feature>
<dbReference type="SMART" id="SM00248">
    <property type="entry name" value="ANK"/>
    <property type="match status" value="15"/>
</dbReference>
<feature type="repeat" description="ANK" evidence="3">
    <location>
        <begin position="460"/>
        <end position="481"/>
    </location>
</feature>
<accession>A0A8J2HGV5</accession>
<dbReference type="PROSITE" id="PS50088">
    <property type="entry name" value="ANK_REPEAT"/>
    <property type="match status" value="6"/>
</dbReference>
<protein>
    <submittedName>
        <fullName evidence="5">Similar to Ank3: Ankyrin-3 (Mus musculus)</fullName>
    </submittedName>
</protein>
<reference evidence="5" key="1">
    <citation type="submission" date="2021-04" db="EMBL/GenBank/DDBJ databases">
        <authorList>
            <person name="Chebbi M.A.C M."/>
        </authorList>
    </citation>
    <scope>NUCLEOTIDE SEQUENCE</scope>
</reference>
<feature type="repeat" description="ANK" evidence="3">
    <location>
        <begin position="111"/>
        <end position="143"/>
    </location>
</feature>
<feature type="repeat" description="ANK" evidence="3">
    <location>
        <begin position="597"/>
        <end position="629"/>
    </location>
</feature>
<dbReference type="Pfam" id="PF12796">
    <property type="entry name" value="Ank_2"/>
    <property type="match status" value="5"/>
</dbReference>
<feature type="repeat" description="ANK" evidence="3">
    <location>
        <begin position="315"/>
        <end position="347"/>
    </location>
</feature>
<dbReference type="InterPro" id="IPR002110">
    <property type="entry name" value="Ankyrin_rpt"/>
</dbReference>
<evidence type="ECO:0000313" key="5">
    <source>
        <dbReference type="EMBL" id="CAG5100291.1"/>
    </source>
</evidence>
<feature type="repeat" description="ANK" evidence="3">
    <location>
        <begin position="531"/>
        <end position="563"/>
    </location>
</feature>
<name>A0A8J2HGV5_COTCN</name>
<dbReference type="InterPro" id="IPR018272">
    <property type="entry name" value="PRANC_domain"/>
</dbReference>
<evidence type="ECO:0000313" key="6">
    <source>
        <dbReference type="Proteomes" id="UP000786811"/>
    </source>
</evidence>
<feature type="repeat" description="ANK" evidence="3">
    <location>
        <begin position="419"/>
        <end position="459"/>
    </location>
</feature>
<dbReference type="Proteomes" id="UP000786811">
    <property type="component" value="Unassembled WGS sequence"/>
</dbReference>
<dbReference type="OrthoDB" id="8193571at2759"/>
<keyword evidence="2 3" id="KW-0040">ANK repeat</keyword>
<evidence type="ECO:0000259" key="4">
    <source>
        <dbReference type="Pfam" id="PF09372"/>
    </source>
</evidence>